<evidence type="ECO:0000259" key="1">
    <source>
        <dbReference type="Pfam" id="PF08818"/>
    </source>
</evidence>
<organism evidence="2 3">
    <name type="scientific">Asticcacaulis aquaticus</name>
    <dbReference type="NCBI Taxonomy" id="2984212"/>
    <lineage>
        <taxon>Bacteria</taxon>
        <taxon>Pseudomonadati</taxon>
        <taxon>Pseudomonadota</taxon>
        <taxon>Alphaproteobacteria</taxon>
        <taxon>Caulobacterales</taxon>
        <taxon>Caulobacteraceae</taxon>
        <taxon>Asticcacaulis</taxon>
    </lineage>
</organism>
<feature type="domain" description="YdhG-like" evidence="1">
    <location>
        <begin position="25"/>
        <end position="127"/>
    </location>
</feature>
<accession>A0ABT5HVL8</accession>
<proteinExistence type="predicted"/>
<dbReference type="RefSeq" id="WP_272747949.1">
    <property type="nucleotide sequence ID" value="NZ_JAQQKX010000006.1"/>
</dbReference>
<dbReference type="Proteomes" id="UP001214854">
    <property type="component" value="Unassembled WGS sequence"/>
</dbReference>
<dbReference type="Pfam" id="PF08818">
    <property type="entry name" value="DUF1801"/>
    <property type="match status" value="1"/>
</dbReference>
<gene>
    <name evidence="2" type="ORF">PQU92_09355</name>
</gene>
<name>A0ABT5HVL8_9CAUL</name>
<dbReference type="InterPro" id="IPR014922">
    <property type="entry name" value="YdhG-like"/>
</dbReference>
<evidence type="ECO:0000313" key="2">
    <source>
        <dbReference type="EMBL" id="MDC7683481.1"/>
    </source>
</evidence>
<dbReference type="EMBL" id="JAQQKX010000006">
    <property type="protein sequence ID" value="MDC7683481.1"/>
    <property type="molecule type" value="Genomic_DNA"/>
</dbReference>
<evidence type="ECO:0000313" key="3">
    <source>
        <dbReference type="Proteomes" id="UP001214854"/>
    </source>
</evidence>
<protein>
    <submittedName>
        <fullName evidence="2">DUF1801 domain-containing protein</fullName>
    </submittedName>
</protein>
<reference evidence="2 3" key="1">
    <citation type="submission" date="2023-01" db="EMBL/GenBank/DDBJ databases">
        <title>Novel species of the genus Asticcacaulis isolated from rivers.</title>
        <authorList>
            <person name="Lu H."/>
        </authorList>
    </citation>
    <scope>NUCLEOTIDE SEQUENCE [LARGE SCALE GENOMIC DNA]</scope>
    <source>
        <strain evidence="2 3">BYS171W</strain>
    </source>
</reference>
<comment type="caution">
    <text evidence="2">The sequence shown here is derived from an EMBL/GenBank/DDBJ whole genome shotgun (WGS) entry which is preliminary data.</text>
</comment>
<sequence>MAEPKTQPTDVDPRVYIATDAPEKHRADALRLIDLFSEATGESPVMWGPAIVGFGRYTYVNSSKKPADWPLAAFSPRSANLTLYVLSGDTDKTRHLVRLGKHKVSGSCLHINRLSDVDETVLKDLILDSYTAMKAKYSS</sequence>
<keyword evidence="3" id="KW-1185">Reference proteome</keyword>